<dbReference type="SUPFAM" id="SSF46894">
    <property type="entry name" value="C-terminal effector domain of the bipartite response regulators"/>
    <property type="match status" value="1"/>
</dbReference>
<proteinExistence type="predicted"/>
<evidence type="ECO:0000256" key="4">
    <source>
        <dbReference type="ARBA" id="ARBA00023163"/>
    </source>
</evidence>
<dbReference type="PROSITE" id="PS50043">
    <property type="entry name" value="HTH_LUXR_2"/>
    <property type="match status" value="1"/>
</dbReference>
<keyword evidence="1 5" id="KW-0597">Phosphoprotein</keyword>
<dbReference type="Pfam" id="PF00072">
    <property type="entry name" value="Response_reg"/>
    <property type="match status" value="1"/>
</dbReference>
<dbReference type="InterPro" id="IPR001789">
    <property type="entry name" value="Sig_transdc_resp-reg_receiver"/>
</dbReference>
<sequence length="234" mass="25368">MTTTTPSTGPALRLVIAEDAAVVREGMVGLLTDRGLEVAAAVGDPEALLEAVGRTRPDAVVADIRMPPTHRDEGLRAAAELRRRHPGLGILLFSQYIETSYAHTLLADGAAGIGYLLKDRVLDVDEFVAALHRVVDGGTALDPDVVARLMRARPTPGALTPREYETLAHMAAGLTNAAIAARMGISQRAVEKHTATLFDKLEIPRTTDTHRRVQAVLHYLECREYPESRKDAPR</sequence>
<dbReference type="InterPro" id="IPR036388">
    <property type="entry name" value="WH-like_DNA-bd_sf"/>
</dbReference>
<dbReference type="InterPro" id="IPR039420">
    <property type="entry name" value="WalR-like"/>
</dbReference>
<comment type="caution">
    <text evidence="8">The sequence shown here is derived from an EMBL/GenBank/DDBJ whole genome shotgun (WGS) entry which is preliminary data.</text>
</comment>
<dbReference type="Gene3D" id="1.10.10.10">
    <property type="entry name" value="Winged helix-like DNA-binding domain superfamily/Winged helix DNA-binding domain"/>
    <property type="match status" value="1"/>
</dbReference>
<name>A0ABS3X1T6_9ACTN</name>
<dbReference type="SMART" id="SM00448">
    <property type="entry name" value="REC"/>
    <property type="match status" value="1"/>
</dbReference>
<evidence type="ECO:0000256" key="5">
    <source>
        <dbReference type="PROSITE-ProRule" id="PRU00169"/>
    </source>
</evidence>
<keyword evidence="9" id="KW-1185">Reference proteome</keyword>
<dbReference type="CDD" id="cd06170">
    <property type="entry name" value="LuxR_C_like"/>
    <property type="match status" value="1"/>
</dbReference>
<accession>A0ABS3X1T6</accession>
<evidence type="ECO:0000256" key="2">
    <source>
        <dbReference type="ARBA" id="ARBA00023015"/>
    </source>
</evidence>
<evidence type="ECO:0000256" key="1">
    <source>
        <dbReference type="ARBA" id="ARBA00022553"/>
    </source>
</evidence>
<evidence type="ECO:0000256" key="3">
    <source>
        <dbReference type="ARBA" id="ARBA00023125"/>
    </source>
</evidence>
<keyword evidence="2" id="KW-0805">Transcription regulation</keyword>
<keyword evidence="4" id="KW-0804">Transcription</keyword>
<reference evidence="8 9" key="1">
    <citation type="submission" date="2021-02" db="EMBL/GenBank/DDBJ databases">
        <title>Streptomyces spirodelae sp. nov., isolated from duckweed.</title>
        <authorList>
            <person name="Saimee Y."/>
            <person name="Duangmal K."/>
        </authorList>
    </citation>
    <scope>NUCLEOTIDE SEQUENCE [LARGE SCALE GENOMIC DNA]</scope>
    <source>
        <strain evidence="8 9">DW4-2</strain>
    </source>
</reference>
<dbReference type="SUPFAM" id="SSF52172">
    <property type="entry name" value="CheY-like"/>
    <property type="match status" value="1"/>
</dbReference>
<dbReference type="Proteomes" id="UP001518976">
    <property type="component" value="Unassembled WGS sequence"/>
</dbReference>
<dbReference type="PROSITE" id="PS50110">
    <property type="entry name" value="RESPONSE_REGULATORY"/>
    <property type="match status" value="1"/>
</dbReference>
<feature type="domain" description="HTH luxR-type" evidence="6">
    <location>
        <begin position="152"/>
        <end position="223"/>
    </location>
</feature>
<gene>
    <name evidence="8" type="ORF">JW592_28280</name>
</gene>
<protein>
    <submittedName>
        <fullName evidence="8">Response regulator transcription factor</fullName>
    </submittedName>
</protein>
<dbReference type="InterPro" id="IPR000792">
    <property type="entry name" value="Tscrpt_reg_LuxR_C"/>
</dbReference>
<dbReference type="InterPro" id="IPR011006">
    <property type="entry name" value="CheY-like_superfamily"/>
</dbReference>
<dbReference type="RefSeq" id="WP_209268082.1">
    <property type="nucleotide sequence ID" value="NZ_JAFFZN010000033.1"/>
</dbReference>
<evidence type="ECO:0000259" key="6">
    <source>
        <dbReference type="PROSITE" id="PS50043"/>
    </source>
</evidence>
<dbReference type="InterPro" id="IPR058245">
    <property type="entry name" value="NreC/VraR/RcsB-like_REC"/>
</dbReference>
<dbReference type="Pfam" id="PF00196">
    <property type="entry name" value="GerE"/>
    <property type="match status" value="1"/>
</dbReference>
<dbReference type="CDD" id="cd17535">
    <property type="entry name" value="REC_NarL-like"/>
    <property type="match status" value="1"/>
</dbReference>
<dbReference type="SMART" id="SM00421">
    <property type="entry name" value="HTH_LUXR"/>
    <property type="match status" value="1"/>
</dbReference>
<dbReference type="EMBL" id="JAFFZN010000033">
    <property type="protein sequence ID" value="MBO8189316.1"/>
    <property type="molecule type" value="Genomic_DNA"/>
</dbReference>
<keyword evidence="3" id="KW-0238">DNA-binding</keyword>
<dbReference type="PANTHER" id="PTHR43214">
    <property type="entry name" value="TWO-COMPONENT RESPONSE REGULATOR"/>
    <property type="match status" value="1"/>
</dbReference>
<evidence type="ECO:0000259" key="7">
    <source>
        <dbReference type="PROSITE" id="PS50110"/>
    </source>
</evidence>
<evidence type="ECO:0000313" key="8">
    <source>
        <dbReference type="EMBL" id="MBO8189316.1"/>
    </source>
</evidence>
<dbReference type="PRINTS" id="PR00038">
    <property type="entry name" value="HTHLUXR"/>
</dbReference>
<feature type="modified residue" description="4-aspartylphosphate" evidence="5">
    <location>
        <position position="63"/>
    </location>
</feature>
<evidence type="ECO:0000313" key="9">
    <source>
        <dbReference type="Proteomes" id="UP001518976"/>
    </source>
</evidence>
<dbReference type="Gene3D" id="3.40.50.2300">
    <property type="match status" value="1"/>
</dbReference>
<dbReference type="InterPro" id="IPR016032">
    <property type="entry name" value="Sig_transdc_resp-reg_C-effctor"/>
</dbReference>
<organism evidence="8 9">
    <name type="scientific">Streptomyces spirodelae</name>
    <dbReference type="NCBI Taxonomy" id="2812904"/>
    <lineage>
        <taxon>Bacteria</taxon>
        <taxon>Bacillati</taxon>
        <taxon>Actinomycetota</taxon>
        <taxon>Actinomycetes</taxon>
        <taxon>Kitasatosporales</taxon>
        <taxon>Streptomycetaceae</taxon>
        <taxon>Streptomyces</taxon>
    </lineage>
</organism>
<feature type="domain" description="Response regulatory" evidence="7">
    <location>
        <begin position="13"/>
        <end position="133"/>
    </location>
</feature>
<dbReference type="PANTHER" id="PTHR43214:SF24">
    <property type="entry name" value="TRANSCRIPTIONAL REGULATORY PROTEIN NARL-RELATED"/>
    <property type="match status" value="1"/>
</dbReference>